<dbReference type="Proteomes" id="UP000193391">
    <property type="component" value="Unassembled WGS sequence"/>
</dbReference>
<dbReference type="GO" id="GO:0008674">
    <property type="term" value="F:2-dehydro-3-deoxy-6-phosphogalactonate aldolase activity"/>
    <property type="evidence" value="ECO:0007669"/>
    <property type="project" value="UniProtKB-EC"/>
</dbReference>
<comment type="pathway">
    <text evidence="1">Carbohydrate acid metabolism.</text>
</comment>
<dbReference type="InterPro" id="IPR000887">
    <property type="entry name" value="Aldlse_KDPG_KHG"/>
</dbReference>
<dbReference type="NCBIfam" id="NF006600">
    <property type="entry name" value="PRK09140.1"/>
    <property type="match status" value="1"/>
</dbReference>
<evidence type="ECO:0000256" key="1">
    <source>
        <dbReference type="ARBA" id="ARBA00004761"/>
    </source>
</evidence>
<reference evidence="6 7" key="1">
    <citation type="submission" date="2014-03" db="EMBL/GenBank/DDBJ databases">
        <title>The draft genome sequence of Thalassospira mesophila JCM 18969.</title>
        <authorList>
            <person name="Lai Q."/>
            <person name="Shao Z."/>
        </authorList>
    </citation>
    <scope>NUCLEOTIDE SEQUENCE [LARGE SCALE GENOMIC DNA]</scope>
    <source>
        <strain evidence="6 7">JCM 18969</strain>
    </source>
</reference>
<protein>
    <submittedName>
        <fullName evidence="6">2-dehydro-3-deoxy-6-phosphogalactonate aldolase</fullName>
        <ecNumber evidence="6">4.1.2.21</ecNumber>
    </submittedName>
</protein>
<evidence type="ECO:0000256" key="2">
    <source>
        <dbReference type="ARBA" id="ARBA00006906"/>
    </source>
</evidence>
<dbReference type="Pfam" id="PF01081">
    <property type="entry name" value="Aldolase"/>
    <property type="match status" value="1"/>
</dbReference>
<comment type="caution">
    <text evidence="6">The sequence shown here is derived from an EMBL/GenBank/DDBJ whole genome shotgun (WGS) entry which is preliminary data.</text>
</comment>
<accession>A0A1Y2KVD4</accession>
<name>A0A1Y2KVD4_9PROT</name>
<dbReference type="Gene3D" id="3.20.20.70">
    <property type="entry name" value="Aldolase class I"/>
    <property type="match status" value="1"/>
</dbReference>
<keyword evidence="7" id="KW-1185">Reference proteome</keyword>
<keyword evidence="5" id="KW-0119">Carbohydrate metabolism</keyword>
<dbReference type="STRING" id="1293891.TMES_20340"/>
<dbReference type="CDD" id="cd00452">
    <property type="entry name" value="KDPG_aldolase"/>
    <property type="match status" value="1"/>
</dbReference>
<proteinExistence type="inferred from homology"/>
<comment type="subunit">
    <text evidence="3">Homotrimer.</text>
</comment>
<evidence type="ECO:0000313" key="7">
    <source>
        <dbReference type="Proteomes" id="UP000193391"/>
    </source>
</evidence>
<dbReference type="PANTHER" id="PTHR30246:SF1">
    <property type="entry name" value="2-DEHYDRO-3-DEOXY-6-PHOSPHOGALACTONATE ALDOLASE-RELATED"/>
    <property type="match status" value="1"/>
</dbReference>
<sequence length="210" mass="21755">MTGKDNVMSHRNLIAILRGVHSSEAGDIACALVDAGITLIEIPLNSPDPFEAIPAMKAAVGDAAKIGAGTVLTVEDVDRLKEINAQFVVSPNCDIEVIAHTKKCGMGSWPGVMTPTECFAAIKAGADGLKIFPASQVGAQGIGAMRAVLPKDIPVFAVGGVEPINFASFAKAGCNGFGLGSGIYKPGMSADEVGKCAVEYVYTYDAVFRH</sequence>
<evidence type="ECO:0000313" key="6">
    <source>
        <dbReference type="EMBL" id="OSQ35765.1"/>
    </source>
</evidence>
<keyword evidence="4 6" id="KW-0456">Lyase</keyword>
<dbReference type="SUPFAM" id="SSF51569">
    <property type="entry name" value="Aldolase"/>
    <property type="match status" value="1"/>
</dbReference>
<dbReference type="PANTHER" id="PTHR30246">
    <property type="entry name" value="2-KETO-3-DEOXY-6-PHOSPHOGLUCONATE ALDOLASE"/>
    <property type="match status" value="1"/>
</dbReference>
<dbReference type="InterPro" id="IPR013785">
    <property type="entry name" value="Aldolase_TIM"/>
</dbReference>
<dbReference type="EC" id="4.1.2.21" evidence="6"/>
<evidence type="ECO:0000256" key="3">
    <source>
        <dbReference type="ARBA" id="ARBA00011233"/>
    </source>
</evidence>
<dbReference type="AlphaFoldDB" id="A0A1Y2KVD4"/>
<organism evidence="6 7">
    <name type="scientific">Thalassospira mesophila</name>
    <dbReference type="NCBI Taxonomy" id="1293891"/>
    <lineage>
        <taxon>Bacteria</taxon>
        <taxon>Pseudomonadati</taxon>
        <taxon>Pseudomonadota</taxon>
        <taxon>Alphaproteobacteria</taxon>
        <taxon>Rhodospirillales</taxon>
        <taxon>Thalassospiraceae</taxon>
        <taxon>Thalassospira</taxon>
    </lineage>
</organism>
<comment type="similarity">
    <text evidence="2">Belongs to the KHG/KDPG aldolase family.</text>
</comment>
<gene>
    <name evidence="6" type="ORF">TMES_20340</name>
</gene>
<evidence type="ECO:0000256" key="4">
    <source>
        <dbReference type="ARBA" id="ARBA00023239"/>
    </source>
</evidence>
<evidence type="ECO:0000256" key="5">
    <source>
        <dbReference type="ARBA" id="ARBA00023277"/>
    </source>
</evidence>
<dbReference type="EMBL" id="JFKA01000015">
    <property type="protein sequence ID" value="OSQ35765.1"/>
    <property type="molecule type" value="Genomic_DNA"/>
</dbReference>